<accession>A0A2P2KYQ2</accession>
<protein>
    <submittedName>
        <fullName evidence="1">Uncharacterized protein LOC105136315 isoform X2</fullName>
    </submittedName>
</protein>
<name>A0A2P2KYQ2_RHIMU</name>
<reference evidence="1" key="1">
    <citation type="submission" date="2018-02" db="EMBL/GenBank/DDBJ databases">
        <title>Rhizophora mucronata_Transcriptome.</title>
        <authorList>
            <person name="Meera S.P."/>
            <person name="Sreeshan A."/>
            <person name="Augustine A."/>
        </authorList>
    </citation>
    <scope>NUCLEOTIDE SEQUENCE</scope>
    <source>
        <tissue evidence="1">Leaf</tissue>
    </source>
</reference>
<proteinExistence type="predicted"/>
<dbReference type="EMBL" id="GGEC01030373">
    <property type="protein sequence ID" value="MBX10857.1"/>
    <property type="molecule type" value="Transcribed_RNA"/>
</dbReference>
<evidence type="ECO:0000313" key="1">
    <source>
        <dbReference type="EMBL" id="MBX10857.1"/>
    </source>
</evidence>
<sequence length="22" mass="2485">MNYETIIEIYLSTPSQTSCAYG</sequence>
<dbReference type="AlphaFoldDB" id="A0A2P2KYQ2"/>
<organism evidence="1">
    <name type="scientific">Rhizophora mucronata</name>
    <name type="common">Asiatic mangrove</name>
    <dbReference type="NCBI Taxonomy" id="61149"/>
    <lineage>
        <taxon>Eukaryota</taxon>
        <taxon>Viridiplantae</taxon>
        <taxon>Streptophyta</taxon>
        <taxon>Embryophyta</taxon>
        <taxon>Tracheophyta</taxon>
        <taxon>Spermatophyta</taxon>
        <taxon>Magnoliopsida</taxon>
        <taxon>eudicotyledons</taxon>
        <taxon>Gunneridae</taxon>
        <taxon>Pentapetalae</taxon>
        <taxon>rosids</taxon>
        <taxon>fabids</taxon>
        <taxon>Malpighiales</taxon>
        <taxon>Rhizophoraceae</taxon>
        <taxon>Rhizophora</taxon>
    </lineage>
</organism>